<dbReference type="Gene3D" id="3.40.50.1360">
    <property type="match status" value="1"/>
</dbReference>
<accession>A0A418V8V3</accession>
<keyword evidence="7" id="KW-1185">Reference proteome</keyword>
<dbReference type="PRINTS" id="PR00037">
    <property type="entry name" value="HTHLACR"/>
</dbReference>
<evidence type="ECO:0000313" key="7">
    <source>
        <dbReference type="Proteomes" id="UP000286287"/>
    </source>
</evidence>
<reference evidence="6 7" key="1">
    <citation type="submission" date="2018-09" db="EMBL/GenBank/DDBJ databases">
        <authorList>
            <person name="Zhu H."/>
        </authorList>
    </citation>
    <scope>NUCLEOTIDE SEQUENCE [LARGE SCALE GENOMIC DNA]</scope>
    <source>
        <strain evidence="6 7">K2S05-167</strain>
    </source>
</reference>
<keyword evidence="2" id="KW-0805">Transcription regulation</keyword>
<dbReference type="GO" id="GO:0003677">
    <property type="term" value="F:DNA binding"/>
    <property type="evidence" value="ECO:0007669"/>
    <property type="project" value="UniProtKB-KW"/>
</dbReference>
<feature type="domain" description="HTH deoR-type" evidence="5">
    <location>
        <begin position="6"/>
        <end position="61"/>
    </location>
</feature>
<dbReference type="InterPro" id="IPR036390">
    <property type="entry name" value="WH_DNA-bd_sf"/>
</dbReference>
<dbReference type="SMART" id="SM01134">
    <property type="entry name" value="DeoRC"/>
    <property type="match status" value="1"/>
</dbReference>
<dbReference type="OrthoDB" id="9798651at2"/>
<dbReference type="InterPro" id="IPR018356">
    <property type="entry name" value="Tscrpt_reg_HTH_DeoR_CS"/>
</dbReference>
<sequence length="273" mass="29201">MTAPLAEERLTRILDLLNQHGTLRTTALTELVGVSGATMRRDLDTLAQRGLIRKLHGGAALSPGQQANQDQQYRDRQNINQAGKEGLAQAALTLVQPGQTVYLDAGTTALAVARALKGQRSLTRTLRVVTHGIDVAYELNGECPLYVVGGEVYGSTYSLTGPDALQTVARYNYDLFFVGCTSIDPAGGVTNSNGLEAQQKAAIMRRARQSVLIADASKWGHAGFATFAPLNELHAWVTDEAPDAARTAFEAQGVTVIESAGQKLRTPDTKGVR</sequence>
<dbReference type="AlphaFoldDB" id="A0A418V8V3"/>
<evidence type="ECO:0000313" key="6">
    <source>
        <dbReference type="EMBL" id="RJF72544.1"/>
    </source>
</evidence>
<dbReference type="RefSeq" id="WP_119764780.1">
    <property type="nucleotide sequence ID" value="NZ_QYUJ01000014.1"/>
</dbReference>
<dbReference type="PROSITE" id="PS00894">
    <property type="entry name" value="HTH_DEOR_1"/>
    <property type="match status" value="1"/>
</dbReference>
<dbReference type="EMBL" id="QYUJ01000014">
    <property type="protein sequence ID" value="RJF72544.1"/>
    <property type="molecule type" value="Genomic_DNA"/>
</dbReference>
<organism evidence="6 7">
    <name type="scientific">Deinococcus cavernae</name>
    <dbReference type="NCBI Taxonomy" id="2320857"/>
    <lineage>
        <taxon>Bacteria</taxon>
        <taxon>Thermotogati</taxon>
        <taxon>Deinococcota</taxon>
        <taxon>Deinococci</taxon>
        <taxon>Deinococcales</taxon>
        <taxon>Deinococcaceae</taxon>
        <taxon>Deinococcus</taxon>
    </lineage>
</organism>
<dbReference type="GO" id="GO:0003700">
    <property type="term" value="F:DNA-binding transcription factor activity"/>
    <property type="evidence" value="ECO:0007669"/>
    <property type="project" value="InterPro"/>
</dbReference>
<dbReference type="Gene3D" id="1.10.10.10">
    <property type="entry name" value="Winged helix-like DNA-binding domain superfamily/Winged helix DNA-binding domain"/>
    <property type="match status" value="1"/>
</dbReference>
<evidence type="ECO:0000256" key="4">
    <source>
        <dbReference type="ARBA" id="ARBA00023163"/>
    </source>
</evidence>
<dbReference type="PANTHER" id="PTHR30363">
    <property type="entry name" value="HTH-TYPE TRANSCRIPTIONAL REGULATOR SRLR-RELATED"/>
    <property type="match status" value="1"/>
</dbReference>
<dbReference type="InterPro" id="IPR050313">
    <property type="entry name" value="Carb_Metab_HTH_regulators"/>
</dbReference>
<dbReference type="SUPFAM" id="SSF100950">
    <property type="entry name" value="NagB/RpiA/CoA transferase-like"/>
    <property type="match status" value="1"/>
</dbReference>
<evidence type="ECO:0000256" key="2">
    <source>
        <dbReference type="ARBA" id="ARBA00023015"/>
    </source>
</evidence>
<dbReference type="PANTHER" id="PTHR30363:SF4">
    <property type="entry name" value="GLYCEROL-3-PHOSPHATE REGULON REPRESSOR"/>
    <property type="match status" value="1"/>
</dbReference>
<protein>
    <submittedName>
        <fullName evidence="6">DeoR/GlpR transcriptional regulator</fullName>
    </submittedName>
</protein>
<keyword evidence="3" id="KW-0238">DNA-binding</keyword>
<dbReference type="SUPFAM" id="SSF46785">
    <property type="entry name" value="Winged helix' DNA-binding domain"/>
    <property type="match status" value="1"/>
</dbReference>
<proteinExistence type="predicted"/>
<dbReference type="SMART" id="SM00420">
    <property type="entry name" value="HTH_DEOR"/>
    <property type="match status" value="1"/>
</dbReference>
<name>A0A418V8V3_9DEIO</name>
<dbReference type="InterPro" id="IPR037171">
    <property type="entry name" value="NagB/RpiA_transferase-like"/>
</dbReference>
<dbReference type="PROSITE" id="PS51000">
    <property type="entry name" value="HTH_DEOR_2"/>
    <property type="match status" value="1"/>
</dbReference>
<dbReference type="Pfam" id="PF08220">
    <property type="entry name" value="HTH_DeoR"/>
    <property type="match status" value="1"/>
</dbReference>
<dbReference type="Pfam" id="PF00455">
    <property type="entry name" value="DeoRC"/>
    <property type="match status" value="1"/>
</dbReference>
<evidence type="ECO:0000256" key="3">
    <source>
        <dbReference type="ARBA" id="ARBA00023125"/>
    </source>
</evidence>
<dbReference type="InterPro" id="IPR001034">
    <property type="entry name" value="DeoR_HTH"/>
</dbReference>
<keyword evidence="4" id="KW-0804">Transcription</keyword>
<dbReference type="InterPro" id="IPR014036">
    <property type="entry name" value="DeoR-like_C"/>
</dbReference>
<keyword evidence="1" id="KW-0678">Repressor</keyword>
<evidence type="ECO:0000259" key="5">
    <source>
        <dbReference type="PROSITE" id="PS51000"/>
    </source>
</evidence>
<gene>
    <name evidence="6" type="ORF">D3875_14320</name>
</gene>
<evidence type="ECO:0000256" key="1">
    <source>
        <dbReference type="ARBA" id="ARBA00022491"/>
    </source>
</evidence>
<dbReference type="Proteomes" id="UP000286287">
    <property type="component" value="Unassembled WGS sequence"/>
</dbReference>
<dbReference type="InterPro" id="IPR036388">
    <property type="entry name" value="WH-like_DNA-bd_sf"/>
</dbReference>
<comment type="caution">
    <text evidence="6">The sequence shown here is derived from an EMBL/GenBank/DDBJ whole genome shotgun (WGS) entry which is preliminary data.</text>
</comment>